<proteinExistence type="predicted"/>
<dbReference type="EMBL" id="CM041554">
    <property type="protein sequence ID" value="KAI3351377.1"/>
    <property type="molecule type" value="Genomic_DNA"/>
</dbReference>
<feature type="non-terminal residue" evidence="1">
    <location>
        <position position="1"/>
    </location>
</feature>
<reference evidence="1" key="1">
    <citation type="submission" date="2022-04" db="EMBL/GenBank/DDBJ databases">
        <title>Jade perch genome.</title>
        <authorList>
            <person name="Chao B."/>
        </authorList>
    </citation>
    <scope>NUCLEOTIDE SEQUENCE</scope>
    <source>
        <strain evidence="1">CB-2022</strain>
    </source>
</reference>
<dbReference type="Proteomes" id="UP000831701">
    <property type="component" value="Chromosome 24"/>
</dbReference>
<gene>
    <name evidence="1" type="ORF">L3Q82_020190</name>
</gene>
<name>A0ACB8V6Z9_9TELE</name>
<organism evidence="1 2">
    <name type="scientific">Scortum barcoo</name>
    <name type="common">barcoo grunter</name>
    <dbReference type="NCBI Taxonomy" id="214431"/>
    <lineage>
        <taxon>Eukaryota</taxon>
        <taxon>Metazoa</taxon>
        <taxon>Chordata</taxon>
        <taxon>Craniata</taxon>
        <taxon>Vertebrata</taxon>
        <taxon>Euteleostomi</taxon>
        <taxon>Actinopterygii</taxon>
        <taxon>Neopterygii</taxon>
        <taxon>Teleostei</taxon>
        <taxon>Neoteleostei</taxon>
        <taxon>Acanthomorphata</taxon>
        <taxon>Eupercaria</taxon>
        <taxon>Centrarchiformes</taxon>
        <taxon>Terapontoidei</taxon>
        <taxon>Terapontidae</taxon>
        <taxon>Scortum</taxon>
    </lineage>
</organism>
<sequence length="216" mass="23367">ISFSQIPREAGDIESEWTMFSASIVDAAVRSCGRHQGFCSQAPKISARAGEVPGDEIPEYLKSLDVVGLSWLTSLCLQRCMEVGDSASGVANRGFLGVARGRRESRFGNHRISSLLFADDVVLLASSGQDLQHVLGWFAAECEAAGMRISTFQIRQRKDKIADTSGRNDFFSMQGGWALPLEIGEVFQACPTREEAPGEDPGHAVETTSLSWPGNA</sequence>
<evidence type="ECO:0000313" key="2">
    <source>
        <dbReference type="Proteomes" id="UP000831701"/>
    </source>
</evidence>
<comment type="caution">
    <text evidence="1">The sequence shown here is derived from an EMBL/GenBank/DDBJ whole genome shotgun (WGS) entry which is preliminary data.</text>
</comment>
<protein>
    <submittedName>
        <fullName evidence="1">Uncharacterized protein</fullName>
    </submittedName>
</protein>
<evidence type="ECO:0000313" key="1">
    <source>
        <dbReference type="EMBL" id="KAI3351377.1"/>
    </source>
</evidence>
<accession>A0ACB8V6Z9</accession>
<keyword evidence="2" id="KW-1185">Reference proteome</keyword>